<sequence length="188" mass="20633">MSNSVRPRGRQHAVFAERERALIANGYAPIQRGDFATVLKAPDGKGALKLVTLEDRPFLAFLDLIERTDSPHWPEIHAQHRGPAWLEIEMELLAPLADPALGAAIERRALTRLHELGELAELLPDTADELGPEPGEGAAFTAEHPSLERAIDLLCRQVYAQGALPDLGDDNLMRRGDVPVFIDPATWG</sequence>
<keyword evidence="2" id="KW-1185">Reference proteome</keyword>
<comment type="caution">
    <text evidence="1">The sequence shown here is derived from an EMBL/GenBank/DDBJ whole genome shotgun (WGS) entry which is preliminary data.</text>
</comment>
<dbReference type="RefSeq" id="WP_200338770.1">
    <property type="nucleotide sequence ID" value="NZ_NRRL01000001.1"/>
</dbReference>
<proteinExistence type="predicted"/>
<name>A0ABS1D8L5_9PROT</name>
<protein>
    <submittedName>
        <fullName evidence="1">Uncharacterized protein</fullName>
    </submittedName>
</protein>
<evidence type="ECO:0000313" key="2">
    <source>
        <dbReference type="Proteomes" id="UP001296873"/>
    </source>
</evidence>
<dbReference type="Proteomes" id="UP001296873">
    <property type="component" value="Unassembled WGS sequence"/>
</dbReference>
<evidence type="ECO:0000313" key="1">
    <source>
        <dbReference type="EMBL" id="MBK1666715.1"/>
    </source>
</evidence>
<organism evidence="1 2">
    <name type="scientific">Rhodovibrio sodomensis</name>
    <dbReference type="NCBI Taxonomy" id="1088"/>
    <lineage>
        <taxon>Bacteria</taxon>
        <taxon>Pseudomonadati</taxon>
        <taxon>Pseudomonadota</taxon>
        <taxon>Alphaproteobacteria</taxon>
        <taxon>Rhodospirillales</taxon>
        <taxon>Rhodovibrionaceae</taxon>
        <taxon>Rhodovibrio</taxon>
    </lineage>
</organism>
<reference evidence="1 2" key="1">
    <citation type="journal article" date="2020" name="Microorganisms">
        <title>Osmotic Adaptation and Compatible Solute Biosynthesis of Phototrophic Bacteria as Revealed from Genome Analyses.</title>
        <authorList>
            <person name="Imhoff J.F."/>
            <person name="Rahn T."/>
            <person name="Kunzel S."/>
            <person name="Keller A."/>
            <person name="Neulinger S.C."/>
        </authorList>
    </citation>
    <scope>NUCLEOTIDE SEQUENCE [LARGE SCALE GENOMIC DNA]</scope>
    <source>
        <strain evidence="1 2">DSM 9895</strain>
    </source>
</reference>
<accession>A0ABS1D8L5</accession>
<gene>
    <name evidence="1" type="ORF">CKO28_01475</name>
</gene>
<dbReference type="EMBL" id="NRRL01000001">
    <property type="protein sequence ID" value="MBK1666715.1"/>
    <property type="molecule type" value="Genomic_DNA"/>
</dbReference>